<evidence type="ECO:0000313" key="2">
    <source>
        <dbReference type="EMBL" id="NOU70436.1"/>
    </source>
</evidence>
<gene>
    <name evidence="2" type="ORF">GC098_03120</name>
</gene>
<accession>A0ABX1XPM9</accession>
<sequence>MLDFTFEIVDESTINTRILYANEWFTFNIYEKDHVWTLHPFDGMLIRNKDMCQLVINELLKNKYFHVMCAKENILLSELRTTVDLSNRTSMSTPRPTPSPREEQLDEELPDDMKSFMDYHTLDEILDMEKQIIHKRMTFYKQMLEAMFMQGAGPADEEFIQIQSIYVMWKGSYEKLNGLSDQDLSGGKKRW</sequence>
<name>A0ABX1XPM9_9BACL</name>
<keyword evidence="3" id="KW-1185">Reference proteome</keyword>
<evidence type="ECO:0000313" key="3">
    <source>
        <dbReference type="Proteomes" id="UP000616779"/>
    </source>
</evidence>
<proteinExistence type="predicted"/>
<dbReference type="RefSeq" id="WP_171640911.1">
    <property type="nucleotide sequence ID" value="NZ_WHOA01000023.1"/>
</dbReference>
<evidence type="ECO:0000256" key="1">
    <source>
        <dbReference type="SAM" id="MobiDB-lite"/>
    </source>
</evidence>
<reference evidence="2 3" key="1">
    <citation type="submission" date="2019-10" db="EMBL/GenBank/DDBJ databases">
        <title>Description of Paenibacillus terrestris sp. nov.</title>
        <authorList>
            <person name="Carlier A."/>
            <person name="Qi S."/>
        </authorList>
    </citation>
    <scope>NUCLEOTIDE SEQUENCE [LARGE SCALE GENOMIC DNA]</scope>
    <source>
        <strain evidence="2 3">LMG 31458</strain>
    </source>
</reference>
<comment type="caution">
    <text evidence="2">The sequence shown here is derived from an EMBL/GenBank/DDBJ whole genome shotgun (WGS) entry which is preliminary data.</text>
</comment>
<dbReference type="Proteomes" id="UP000616779">
    <property type="component" value="Unassembled WGS sequence"/>
</dbReference>
<protein>
    <submittedName>
        <fullName evidence="2">Uncharacterized protein</fullName>
    </submittedName>
</protein>
<organism evidence="2 3">
    <name type="scientific">Paenibacillus phytorum</name>
    <dbReference type="NCBI Taxonomy" id="2654977"/>
    <lineage>
        <taxon>Bacteria</taxon>
        <taxon>Bacillati</taxon>
        <taxon>Bacillota</taxon>
        <taxon>Bacilli</taxon>
        <taxon>Bacillales</taxon>
        <taxon>Paenibacillaceae</taxon>
        <taxon>Paenibacillus</taxon>
    </lineage>
</organism>
<dbReference type="EMBL" id="WHOA01000023">
    <property type="protein sequence ID" value="NOU70436.1"/>
    <property type="molecule type" value="Genomic_DNA"/>
</dbReference>
<feature type="region of interest" description="Disordered" evidence="1">
    <location>
        <begin position="86"/>
        <end position="107"/>
    </location>
</feature>